<evidence type="ECO:0000313" key="2">
    <source>
        <dbReference type="Proteomes" id="UP001316087"/>
    </source>
</evidence>
<accession>A0ABS9UGD9</accession>
<dbReference type="EMBL" id="JAKZFC010000007">
    <property type="protein sequence ID" value="MCH7323414.1"/>
    <property type="molecule type" value="Genomic_DNA"/>
</dbReference>
<sequence>MENISLQQVDSLEDLQLNALLIEPLQAVQWRIDARRFMEMFIVTEQNQVEGIGFSWTNPNHPTAKYIQIIATSYMPKLMEQLLQSISPYNKAILSCWEYETEKLAYMKNFDFHLFRKTYMESYAINDLLQKLQHVEEITNSYSLQQITSNSRLEKELFSFVKTSYEQTHLHNEAKNKSWELWRDAVLEDTPDMETPCIIIDEDKISAYMFVHPVGENHVEIGWMGKINHVEMQCLLKTVLLYLVEASFETVEFEIDTTDYFAYELADLLELENKASWHSYMYHQK</sequence>
<evidence type="ECO:0008006" key="3">
    <source>
        <dbReference type="Google" id="ProtNLM"/>
    </source>
</evidence>
<gene>
    <name evidence="1" type="ORF">LZ480_16180</name>
</gene>
<proteinExistence type="predicted"/>
<name>A0ABS9UGD9_9BACL</name>
<comment type="caution">
    <text evidence="1">The sequence shown here is derived from an EMBL/GenBank/DDBJ whole genome shotgun (WGS) entry which is preliminary data.</text>
</comment>
<dbReference type="Proteomes" id="UP001316087">
    <property type="component" value="Unassembled WGS sequence"/>
</dbReference>
<reference evidence="1 2" key="1">
    <citation type="submission" date="2022-03" db="EMBL/GenBank/DDBJ databases">
        <authorList>
            <person name="Jo J.-H."/>
            <person name="Im W.-T."/>
        </authorList>
    </citation>
    <scope>NUCLEOTIDE SEQUENCE [LARGE SCALE GENOMIC DNA]</scope>
    <source>
        <strain evidence="1 2">MA9</strain>
    </source>
</reference>
<protein>
    <recommendedName>
        <fullName evidence="3">GNAT family N-acetyltransferase</fullName>
    </recommendedName>
</protein>
<dbReference type="RefSeq" id="WP_241370584.1">
    <property type="nucleotide sequence ID" value="NZ_JAKZFC010000007.1"/>
</dbReference>
<evidence type="ECO:0000313" key="1">
    <source>
        <dbReference type="EMBL" id="MCH7323414.1"/>
    </source>
</evidence>
<keyword evidence="2" id="KW-1185">Reference proteome</keyword>
<organism evidence="1 2">
    <name type="scientific">Solibacillus palustris</name>
    <dbReference type="NCBI Taxonomy" id="2908203"/>
    <lineage>
        <taxon>Bacteria</taxon>
        <taxon>Bacillati</taxon>
        <taxon>Bacillota</taxon>
        <taxon>Bacilli</taxon>
        <taxon>Bacillales</taxon>
        <taxon>Caryophanaceae</taxon>
        <taxon>Solibacillus</taxon>
    </lineage>
</organism>